<accession>A0A0G0I4J1</accession>
<dbReference type="GO" id="GO:0008658">
    <property type="term" value="F:penicillin binding"/>
    <property type="evidence" value="ECO:0007669"/>
    <property type="project" value="InterPro"/>
</dbReference>
<feature type="domain" description="Penicillin-binding protein dimerisation" evidence="12">
    <location>
        <begin position="96"/>
        <end position="177"/>
    </location>
</feature>
<keyword evidence="9" id="KW-0961">Cell wall biogenesis/degradation</keyword>
<dbReference type="GO" id="GO:0071555">
    <property type="term" value="P:cell wall organization"/>
    <property type="evidence" value="ECO:0007669"/>
    <property type="project" value="TreeGrafter"/>
</dbReference>
<dbReference type="InterPro" id="IPR001460">
    <property type="entry name" value="PCN-bd_Tpept"/>
</dbReference>
<dbReference type="SUPFAM" id="SSF56601">
    <property type="entry name" value="beta-lactamase/transpeptidase-like"/>
    <property type="match status" value="1"/>
</dbReference>
<evidence type="ECO:0000256" key="3">
    <source>
        <dbReference type="ARBA" id="ARBA00022475"/>
    </source>
</evidence>
<evidence type="ECO:0000259" key="11">
    <source>
        <dbReference type="Pfam" id="PF00905"/>
    </source>
</evidence>
<comment type="subcellular location">
    <subcellularLocation>
        <location evidence="2">Cell membrane</location>
    </subcellularLocation>
    <subcellularLocation>
        <location evidence="1">Membrane</location>
        <topology evidence="1">Single-pass membrane protein</topology>
    </subcellularLocation>
</comment>
<comment type="caution">
    <text evidence="13">The sequence shown here is derived from an EMBL/GenBank/DDBJ whole genome shotgun (WGS) entry which is preliminary data.</text>
</comment>
<evidence type="ECO:0000259" key="12">
    <source>
        <dbReference type="Pfam" id="PF03717"/>
    </source>
</evidence>
<dbReference type="SUPFAM" id="SSF56519">
    <property type="entry name" value="Penicillin binding protein dimerisation domain"/>
    <property type="match status" value="1"/>
</dbReference>
<feature type="transmembrane region" description="Helical" evidence="10">
    <location>
        <begin position="7"/>
        <end position="25"/>
    </location>
</feature>
<reference evidence="13 14" key="1">
    <citation type="journal article" date="2015" name="Nature">
        <title>rRNA introns, odd ribosomes, and small enigmatic genomes across a large radiation of phyla.</title>
        <authorList>
            <person name="Brown C.T."/>
            <person name="Hug L.A."/>
            <person name="Thomas B.C."/>
            <person name="Sharon I."/>
            <person name="Castelle C.J."/>
            <person name="Singh A."/>
            <person name="Wilkins M.J."/>
            <person name="Williams K.H."/>
            <person name="Banfield J.F."/>
        </authorList>
    </citation>
    <scope>NUCLEOTIDE SEQUENCE [LARGE SCALE GENOMIC DNA]</scope>
</reference>
<dbReference type="Gene3D" id="3.40.710.10">
    <property type="entry name" value="DD-peptidase/beta-lactamase superfamily"/>
    <property type="match status" value="1"/>
</dbReference>
<evidence type="ECO:0000256" key="10">
    <source>
        <dbReference type="SAM" id="Phobius"/>
    </source>
</evidence>
<evidence type="ECO:0000256" key="1">
    <source>
        <dbReference type="ARBA" id="ARBA00004167"/>
    </source>
</evidence>
<evidence type="ECO:0000256" key="9">
    <source>
        <dbReference type="ARBA" id="ARBA00023316"/>
    </source>
</evidence>
<dbReference type="PANTHER" id="PTHR30627">
    <property type="entry name" value="PEPTIDOGLYCAN D,D-TRANSPEPTIDASE"/>
    <property type="match status" value="1"/>
</dbReference>
<evidence type="ECO:0000313" key="14">
    <source>
        <dbReference type="Proteomes" id="UP000034366"/>
    </source>
</evidence>
<dbReference type="Pfam" id="PF03717">
    <property type="entry name" value="PBP_dimer"/>
    <property type="match status" value="1"/>
</dbReference>
<evidence type="ECO:0000256" key="6">
    <source>
        <dbReference type="ARBA" id="ARBA00022984"/>
    </source>
</evidence>
<sequence length="546" mass="60650">MTRHILYLIRALIIVAFLILFVRLFELQVIKGGYYKDLADGNRIRRVVIKAPRGDILARGGEVLSKNSDLEKWLFFNYEKGYYVETDSPDKKLTKINSWIRKYPLRDSASHITGYVGLVNTDEAGKTDAQCINKGMRSADDTIGRSGLEEFYDCRLRGDDGEMLIEVEADGSFIRELGTKEPEKGEDIKTTIDYPLQEYVSTLFDGVTGAIIASDPTGQILAMYSSPSYDPNLFVEGSEKTIEILNDDKLPLFNRSISGKYPPGSIYKPLVATAALETKVIDRGYYYQDTGSITFSTAYGNYSFSNWYFTQYGGSEGSIDVTRAIARSTDTFFYKIGELTGIDNIVSWSQKFGLSQKTGIDLSGEVEGLVPNPKWKEEVKGERWFLGNTYHLSIGQGDLLVTPIAIHSAISAISNGGELCKPHFVSGFETGYNPNCLDLGIEESNIELVKEGMRKACSAGGTGYTFFDFEEKSGVEVACKTGTAQVGTEDKTHAWFTVFGPVDEPEIVLTILVEEGGEGSKVAGPIARQVFDFWYKDRVQDTNEHE</sequence>
<evidence type="ECO:0000256" key="5">
    <source>
        <dbReference type="ARBA" id="ARBA00022960"/>
    </source>
</evidence>
<proteinExistence type="predicted"/>
<dbReference type="Gene3D" id="3.90.1310.10">
    <property type="entry name" value="Penicillin-binding protein 2a (Domain 2)"/>
    <property type="match status" value="1"/>
</dbReference>
<dbReference type="Proteomes" id="UP000034366">
    <property type="component" value="Unassembled WGS sequence"/>
</dbReference>
<dbReference type="AlphaFoldDB" id="A0A0G0I4J1"/>
<evidence type="ECO:0000256" key="8">
    <source>
        <dbReference type="ARBA" id="ARBA00023136"/>
    </source>
</evidence>
<protein>
    <submittedName>
        <fullName evidence="13">Penicillin-binding protein 2</fullName>
    </submittedName>
</protein>
<keyword evidence="4 10" id="KW-0812">Transmembrane</keyword>
<dbReference type="InterPro" id="IPR012338">
    <property type="entry name" value="Beta-lactam/transpept-like"/>
</dbReference>
<keyword evidence="3" id="KW-1003">Cell membrane</keyword>
<dbReference type="InterPro" id="IPR050515">
    <property type="entry name" value="Beta-lactam/transpept"/>
</dbReference>
<gene>
    <name evidence="13" type="ORF">US67_C0008G0009</name>
</gene>
<dbReference type="InterPro" id="IPR005311">
    <property type="entry name" value="PBP_dimer"/>
</dbReference>
<feature type="domain" description="Penicillin-binding protein transpeptidase" evidence="11">
    <location>
        <begin position="210"/>
        <end position="531"/>
    </location>
</feature>
<evidence type="ECO:0000313" key="13">
    <source>
        <dbReference type="EMBL" id="KKQ50228.1"/>
    </source>
</evidence>
<dbReference type="PANTHER" id="PTHR30627:SF2">
    <property type="entry name" value="PEPTIDOGLYCAN D,D-TRANSPEPTIDASE MRDA"/>
    <property type="match status" value="1"/>
</dbReference>
<keyword evidence="5" id="KW-0133">Cell shape</keyword>
<dbReference type="GO" id="GO:0005886">
    <property type="term" value="C:plasma membrane"/>
    <property type="evidence" value="ECO:0007669"/>
    <property type="project" value="TreeGrafter"/>
</dbReference>
<name>A0A0G0I4J1_9BACT</name>
<keyword evidence="8 10" id="KW-0472">Membrane</keyword>
<dbReference type="Pfam" id="PF00905">
    <property type="entry name" value="Transpeptidase"/>
    <property type="match status" value="1"/>
</dbReference>
<keyword evidence="6" id="KW-0573">Peptidoglycan synthesis</keyword>
<keyword evidence="7 10" id="KW-1133">Transmembrane helix</keyword>
<dbReference type="PATRIC" id="fig|1618592.3.peg.193"/>
<organism evidence="13 14">
    <name type="scientific">Candidatus Woesebacteria bacterium GW2011_GWD1_38_10</name>
    <dbReference type="NCBI Taxonomy" id="1618592"/>
    <lineage>
        <taxon>Bacteria</taxon>
        <taxon>Candidatus Woeseibacteriota</taxon>
    </lineage>
</organism>
<evidence type="ECO:0000256" key="2">
    <source>
        <dbReference type="ARBA" id="ARBA00004236"/>
    </source>
</evidence>
<dbReference type="InterPro" id="IPR036138">
    <property type="entry name" value="PBP_dimer_sf"/>
</dbReference>
<evidence type="ECO:0000256" key="7">
    <source>
        <dbReference type="ARBA" id="ARBA00022989"/>
    </source>
</evidence>
<evidence type="ECO:0000256" key="4">
    <source>
        <dbReference type="ARBA" id="ARBA00022692"/>
    </source>
</evidence>
<dbReference type="EMBL" id="LBTW01000008">
    <property type="protein sequence ID" value="KKQ50228.1"/>
    <property type="molecule type" value="Genomic_DNA"/>
</dbReference>